<reference evidence="1 2" key="1">
    <citation type="submission" date="2020-01" db="EMBL/GenBank/DDBJ databases">
        <title>Herbidospora sp. NEAU-GS84 nov., a novel actinomycete isolated from soil.</title>
        <authorList>
            <person name="Han L."/>
        </authorList>
    </citation>
    <scope>NUCLEOTIDE SEQUENCE [LARGE SCALE GENOMIC DNA]</scope>
    <source>
        <strain evidence="1 2">NEAU-GS84</strain>
    </source>
</reference>
<dbReference type="EMBL" id="WXEW01000003">
    <property type="protein sequence ID" value="NAS22492.1"/>
    <property type="molecule type" value="Genomic_DNA"/>
</dbReference>
<evidence type="ECO:0000313" key="1">
    <source>
        <dbReference type="EMBL" id="NAS22492.1"/>
    </source>
</evidence>
<comment type="caution">
    <text evidence="1">The sequence shown here is derived from an EMBL/GenBank/DDBJ whole genome shotgun (WGS) entry which is preliminary data.</text>
</comment>
<protein>
    <recommendedName>
        <fullName evidence="3">Transposase</fullName>
    </recommendedName>
</protein>
<organism evidence="1 2">
    <name type="scientific">Herbidospora solisilvae</name>
    <dbReference type="NCBI Taxonomy" id="2696284"/>
    <lineage>
        <taxon>Bacteria</taxon>
        <taxon>Bacillati</taxon>
        <taxon>Actinomycetota</taxon>
        <taxon>Actinomycetes</taxon>
        <taxon>Streptosporangiales</taxon>
        <taxon>Streptosporangiaceae</taxon>
        <taxon>Herbidospora</taxon>
    </lineage>
</organism>
<evidence type="ECO:0000313" key="2">
    <source>
        <dbReference type="Proteomes" id="UP000479526"/>
    </source>
</evidence>
<dbReference type="AlphaFoldDB" id="A0A7C9NHA9"/>
<keyword evidence="2" id="KW-1185">Reference proteome</keyword>
<evidence type="ECO:0008006" key="3">
    <source>
        <dbReference type="Google" id="ProtNLM"/>
    </source>
</evidence>
<dbReference type="Proteomes" id="UP000479526">
    <property type="component" value="Unassembled WGS sequence"/>
</dbReference>
<accession>A0A7C9NHA9</accession>
<name>A0A7C9NHA9_9ACTN</name>
<dbReference type="RefSeq" id="WP_161479855.1">
    <property type="nucleotide sequence ID" value="NZ_WXEW01000003.1"/>
</dbReference>
<sequence length="68" mass="7473">MAVWRGPRGIEVEVIVLGKAARLRVTQVLGGRRWHVANCRTIREVEQHVDLADLVEVIAFPAGATLGD</sequence>
<proteinExistence type="predicted"/>
<gene>
    <name evidence="1" type="ORF">GT755_12445</name>
</gene>